<reference evidence="3 4" key="1">
    <citation type="submission" date="2016-08" db="EMBL/GenBank/DDBJ databases">
        <title>Draft genome sequence of the type strain of Pseudomonas extremorientalis LMG 19695T isolated from drinking water reservoir.</title>
        <authorList>
            <person name="Tambong J.T."/>
        </authorList>
    </citation>
    <scope>NUCLEOTIDE SEQUENCE [LARGE SCALE GENOMIC DNA]</scope>
    <source>
        <strain evidence="3 4">LMG 19695</strain>
    </source>
</reference>
<sequence>MFPFLAAIIPALIGAGKAIAVGAVTGVATAGATYGTGKAIKAIAGDKTAKPAPDKEPAAAPPKKPPVSLEPSWKALKNEVPEHLRLPEKPAVKEATSVDSPGPAVDTALEKAPTVVGAANPVAPVLPVVAAAPTSGAMRV</sequence>
<evidence type="ECO:0000313" key="4">
    <source>
        <dbReference type="Proteomes" id="UP000181686"/>
    </source>
</evidence>
<feature type="region of interest" description="Disordered" evidence="1">
    <location>
        <begin position="46"/>
        <end position="70"/>
    </location>
</feature>
<feature type="signal peptide" evidence="2">
    <location>
        <begin position="1"/>
        <end position="20"/>
    </location>
</feature>
<organism evidence="3 4">
    <name type="scientific">Pseudomonas extremorientalis</name>
    <dbReference type="NCBI Taxonomy" id="169669"/>
    <lineage>
        <taxon>Bacteria</taxon>
        <taxon>Pseudomonadati</taxon>
        <taxon>Pseudomonadota</taxon>
        <taxon>Gammaproteobacteria</taxon>
        <taxon>Pseudomonadales</taxon>
        <taxon>Pseudomonadaceae</taxon>
        <taxon>Pseudomonas</taxon>
    </lineage>
</organism>
<feature type="chain" id="PRO_5043579406" evidence="2">
    <location>
        <begin position="21"/>
        <end position="140"/>
    </location>
</feature>
<accession>A0A1S2TB82</accession>
<evidence type="ECO:0000313" key="3">
    <source>
        <dbReference type="EMBL" id="OIN05148.1"/>
    </source>
</evidence>
<dbReference type="RefSeq" id="WP_071491923.1">
    <property type="nucleotide sequence ID" value="NZ_LT629708.1"/>
</dbReference>
<feature type="compositionally biased region" description="Basic and acidic residues" evidence="1">
    <location>
        <begin position="82"/>
        <end position="92"/>
    </location>
</feature>
<evidence type="ECO:0000256" key="2">
    <source>
        <dbReference type="SAM" id="SignalP"/>
    </source>
</evidence>
<feature type="compositionally biased region" description="Basic and acidic residues" evidence="1">
    <location>
        <begin position="47"/>
        <end position="57"/>
    </location>
</feature>
<protein>
    <submittedName>
        <fullName evidence="3">Uncharacterized protein</fullName>
    </submittedName>
</protein>
<gene>
    <name evidence="3" type="ORF">BFN10_24900</name>
</gene>
<feature type="region of interest" description="Disordered" evidence="1">
    <location>
        <begin position="82"/>
        <end position="106"/>
    </location>
</feature>
<comment type="caution">
    <text evidence="3">The sequence shown here is derived from an EMBL/GenBank/DDBJ whole genome shotgun (WGS) entry which is preliminary data.</text>
</comment>
<keyword evidence="2" id="KW-0732">Signal</keyword>
<dbReference type="AlphaFoldDB" id="A0A1S2TB82"/>
<name>A0A1S2TB82_9PSED</name>
<dbReference type="Proteomes" id="UP000181686">
    <property type="component" value="Unassembled WGS sequence"/>
</dbReference>
<proteinExistence type="predicted"/>
<dbReference type="EMBL" id="MDGK01000058">
    <property type="protein sequence ID" value="OIN05148.1"/>
    <property type="molecule type" value="Genomic_DNA"/>
</dbReference>
<evidence type="ECO:0000256" key="1">
    <source>
        <dbReference type="SAM" id="MobiDB-lite"/>
    </source>
</evidence>